<geneLocation type="chloroplast" evidence="5"/>
<dbReference type="InterPro" id="IPR036967">
    <property type="entry name" value="Ribosomal_uS11_sf"/>
</dbReference>
<dbReference type="GO" id="GO:0005840">
    <property type="term" value="C:ribosome"/>
    <property type="evidence" value="ECO:0007669"/>
    <property type="project" value="UniProtKB-KW"/>
</dbReference>
<comment type="subunit">
    <text evidence="4">Part of the 30S ribosomal subunit.</text>
</comment>
<dbReference type="PANTHER" id="PTHR11759">
    <property type="entry name" value="40S RIBOSOMAL PROTEIN S14/30S RIBOSOMAL PROTEIN S11"/>
    <property type="match status" value="1"/>
</dbReference>
<dbReference type="Gene3D" id="3.30.420.80">
    <property type="entry name" value="Ribosomal protein S11"/>
    <property type="match status" value="1"/>
</dbReference>
<dbReference type="RefSeq" id="YP_009326812.1">
    <property type="nucleotide sequence ID" value="NC_032042.1"/>
</dbReference>
<keyword evidence="5" id="KW-0934">Plastid</keyword>
<comment type="subcellular location">
    <subcellularLocation>
        <location evidence="4">Plastid</location>
        <location evidence="4">Chloroplast</location>
    </subcellularLocation>
</comment>
<evidence type="ECO:0000256" key="4">
    <source>
        <dbReference type="HAMAP-Rule" id="MF_01310"/>
    </source>
</evidence>
<evidence type="ECO:0000256" key="2">
    <source>
        <dbReference type="ARBA" id="ARBA00022980"/>
    </source>
</evidence>
<evidence type="ECO:0000313" key="5">
    <source>
        <dbReference type="EMBL" id="ANJ70774.1"/>
    </source>
</evidence>
<evidence type="ECO:0000256" key="3">
    <source>
        <dbReference type="ARBA" id="ARBA00023274"/>
    </source>
</evidence>
<dbReference type="AlphaFoldDB" id="A0A1I9LKB3"/>
<dbReference type="SUPFAM" id="SSF53137">
    <property type="entry name" value="Translational machinery components"/>
    <property type="match status" value="1"/>
</dbReference>
<dbReference type="InterPro" id="IPR001971">
    <property type="entry name" value="Ribosomal_uS11"/>
</dbReference>
<comment type="similarity">
    <text evidence="1 4">Belongs to the universal ribosomal protein uS11 family.</text>
</comment>
<dbReference type="PIRSF" id="PIRSF002131">
    <property type="entry name" value="Ribosomal_S11"/>
    <property type="match status" value="1"/>
</dbReference>
<organism evidence="5">
    <name type="scientific">Caulerpa racemosa</name>
    <name type="common">Green alga</name>
    <dbReference type="NCBI Taxonomy" id="76317"/>
    <lineage>
        <taxon>Eukaryota</taxon>
        <taxon>Viridiplantae</taxon>
        <taxon>Chlorophyta</taxon>
        <taxon>core chlorophytes</taxon>
        <taxon>Ulvophyceae</taxon>
        <taxon>TCBD clade</taxon>
        <taxon>Bryopsidales</taxon>
        <taxon>Halimedineae</taxon>
        <taxon>Caulerpaceae</taxon>
        <taxon>Caulerpa</taxon>
    </lineage>
</organism>
<dbReference type="GO" id="GO:0006412">
    <property type="term" value="P:translation"/>
    <property type="evidence" value="ECO:0007669"/>
    <property type="project" value="UniProtKB-UniRule"/>
</dbReference>
<dbReference type="HAMAP" id="MF_01310">
    <property type="entry name" value="Ribosomal_uS11"/>
    <property type="match status" value="1"/>
</dbReference>
<keyword evidence="4" id="KW-0699">rRNA-binding</keyword>
<keyword evidence="3 4" id="KW-0687">Ribonucleoprotein</keyword>
<sequence>MCILDSDILFIYIRAPLNNTGIILTNFRGNVLNWVTAGSCGFKGARKATPFAAQKVVDMFHTKTMDPREKCREIHLYISGIGPGRETALRGLRKLEKITVIRDITPLPHNGCRPPKKRRT</sequence>
<protein>
    <recommendedName>
        <fullName evidence="4">Small ribosomal subunit protein uS11c</fullName>
    </recommendedName>
</protein>
<dbReference type="GO" id="GO:1990904">
    <property type="term" value="C:ribonucleoprotein complex"/>
    <property type="evidence" value="ECO:0007669"/>
    <property type="project" value="UniProtKB-KW"/>
</dbReference>
<dbReference type="GO" id="GO:0003735">
    <property type="term" value="F:structural constituent of ribosome"/>
    <property type="evidence" value="ECO:0007669"/>
    <property type="project" value="InterPro"/>
</dbReference>
<gene>
    <name evidence="4 5" type="primary">rps11</name>
</gene>
<dbReference type="NCBIfam" id="NF003698">
    <property type="entry name" value="PRK05309.1"/>
    <property type="match status" value="1"/>
</dbReference>
<reference evidence="5" key="1">
    <citation type="submission" date="2015-10" db="EMBL/GenBank/DDBJ databases">
        <title>Complete chloroplast Genomes for Caulerpa racemosa and Codium decorticatum (Bryopsidales, Chlorophyta) and Comparative Analyses of Five Siphonous Green Seaweed Plastomes.</title>
        <authorList>
            <person name="Lam D.W."/>
            <person name="Lopez-Bautista J.M."/>
        </authorList>
    </citation>
    <scope>NUCLEOTIDE SEQUENCE</scope>
</reference>
<dbReference type="EMBL" id="KT946602">
    <property type="protein sequence ID" value="ANJ70774.1"/>
    <property type="molecule type" value="Genomic_DNA"/>
</dbReference>
<evidence type="ECO:0000256" key="1">
    <source>
        <dbReference type="ARBA" id="ARBA00006194"/>
    </source>
</evidence>
<keyword evidence="2 4" id="KW-0689">Ribosomal protein</keyword>
<dbReference type="GeneID" id="30511903"/>
<dbReference type="GO" id="GO:0019843">
    <property type="term" value="F:rRNA binding"/>
    <property type="evidence" value="ECO:0007669"/>
    <property type="project" value="UniProtKB-UniRule"/>
</dbReference>
<accession>A0A1I9LKB3</accession>
<name>A0A1I9LKB3_CAURA</name>
<keyword evidence="5" id="KW-0150">Chloroplast</keyword>
<dbReference type="Pfam" id="PF00411">
    <property type="entry name" value="Ribosomal_S11"/>
    <property type="match status" value="1"/>
</dbReference>
<keyword evidence="4" id="KW-0694">RNA-binding</keyword>
<dbReference type="GO" id="GO:0009507">
    <property type="term" value="C:chloroplast"/>
    <property type="evidence" value="ECO:0007669"/>
    <property type="project" value="UniProtKB-SubCell"/>
</dbReference>
<proteinExistence type="inferred from homology"/>